<dbReference type="AlphaFoldDB" id="A0A4V2VU31"/>
<evidence type="ECO:0000259" key="1">
    <source>
        <dbReference type="Pfam" id="PF18942"/>
    </source>
</evidence>
<keyword evidence="3" id="KW-1185">Reference proteome</keyword>
<dbReference type="Pfam" id="PF18942">
    <property type="entry name" value="DUF5689"/>
    <property type="match status" value="1"/>
</dbReference>
<comment type="caution">
    <text evidence="2">The sequence shown here is derived from an EMBL/GenBank/DDBJ whole genome shotgun (WGS) entry which is preliminary data.</text>
</comment>
<dbReference type="Proteomes" id="UP000295197">
    <property type="component" value="Unassembled WGS sequence"/>
</dbReference>
<organism evidence="2 3">
    <name type="scientific">Sphingobacterium alimentarium</name>
    <dbReference type="NCBI Taxonomy" id="797292"/>
    <lineage>
        <taxon>Bacteria</taxon>
        <taxon>Pseudomonadati</taxon>
        <taxon>Bacteroidota</taxon>
        <taxon>Sphingobacteriia</taxon>
        <taxon>Sphingobacteriales</taxon>
        <taxon>Sphingobacteriaceae</taxon>
        <taxon>Sphingobacterium</taxon>
    </lineage>
</organism>
<dbReference type="PROSITE" id="PS51257">
    <property type="entry name" value="PROKAR_LIPOPROTEIN"/>
    <property type="match status" value="1"/>
</dbReference>
<dbReference type="EMBL" id="SMBZ01000031">
    <property type="protein sequence ID" value="TCV10855.1"/>
    <property type="molecule type" value="Genomic_DNA"/>
</dbReference>
<gene>
    <name evidence="2" type="ORF">EDC17_103117</name>
</gene>
<dbReference type="InterPro" id="IPR043744">
    <property type="entry name" value="DUF5689"/>
</dbReference>
<proteinExistence type="predicted"/>
<sequence>MKNLKNIGLVGILATTMLTSCLKEDENYSIGTSNPETSLFTIRNIYNNAEVRLNQENLSEAKYFKGLVVSNKDGKNLPSNYVAVQNTWRSQTRGILIEVDNGTQLNFGDSVLVNVESATLTTADNMLLLKGVAKDKFQVINSGNTVKSTPVSISALQNNFANFESTYVDVTADLENEPAPGTPLKGNKVLVDGDNNKLNLFTADDASFANEVVAPSATFIGIPFKQNNEIQLRLQSYQGMAYPSGRIYSGWPESFENNDIPKGSYNMAAINNNVNFQTGQWHLFQSIIGDTQGRDRIVSGTQAIRFQQNLSVPALLQMNFDVPNGASKVTLWYGAYYTDRSSSFKLEYSQDQGATWTQLGETISDAHTTSQSLNAKQAVFLMNIEGPVRFRITKLGLGTSSNTVSNGRLGIDEISVFRSY</sequence>
<name>A0A4V2VU31_9SPHI</name>
<dbReference type="OrthoDB" id="1111074at2"/>
<reference evidence="2 3" key="1">
    <citation type="submission" date="2019-03" db="EMBL/GenBank/DDBJ databases">
        <title>Genomic Encyclopedia of Type Strains, Phase IV (KMG-IV): sequencing the most valuable type-strain genomes for metagenomic binning, comparative biology and taxonomic classification.</title>
        <authorList>
            <person name="Goeker M."/>
        </authorList>
    </citation>
    <scope>NUCLEOTIDE SEQUENCE [LARGE SCALE GENOMIC DNA]</scope>
    <source>
        <strain evidence="2 3">DSM 22362</strain>
    </source>
</reference>
<dbReference type="RefSeq" id="WP_132778184.1">
    <property type="nucleotide sequence ID" value="NZ_SMBZ01000031.1"/>
</dbReference>
<feature type="domain" description="DUF5689" evidence="1">
    <location>
        <begin position="40"/>
        <end position="236"/>
    </location>
</feature>
<evidence type="ECO:0000313" key="3">
    <source>
        <dbReference type="Proteomes" id="UP000295197"/>
    </source>
</evidence>
<protein>
    <recommendedName>
        <fullName evidence="1">DUF5689 domain-containing protein</fullName>
    </recommendedName>
</protein>
<accession>A0A4V2VU31</accession>
<evidence type="ECO:0000313" key="2">
    <source>
        <dbReference type="EMBL" id="TCV10855.1"/>
    </source>
</evidence>
<dbReference type="Gene3D" id="2.60.120.260">
    <property type="entry name" value="Galactose-binding domain-like"/>
    <property type="match status" value="1"/>
</dbReference>